<dbReference type="EMBL" id="KI286063">
    <property type="protein sequence ID" value="ESA11380.1"/>
    <property type="molecule type" value="Genomic_DNA"/>
</dbReference>
<gene>
    <name evidence="1" type="ORF">GLOINDRAFT_28351</name>
</gene>
<evidence type="ECO:0000313" key="1">
    <source>
        <dbReference type="EMBL" id="ESA11380.1"/>
    </source>
</evidence>
<reference evidence="1" key="1">
    <citation type="submission" date="2013-07" db="EMBL/GenBank/DDBJ databases">
        <title>The genome of an arbuscular mycorrhizal fungus provides insights into the evolution of the oldest plant symbiosis.</title>
        <authorList>
            <consortium name="DOE Joint Genome Institute"/>
            <person name="Tisserant E."/>
            <person name="Malbreil M."/>
            <person name="Kuo A."/>
            <person name="Kohler A."/>
            <person name="Symeonidi A."/>
            <person name="Balestrini R."/>
            <person name="Charron P."/>
            <person name="Duensing N."/>
            <person name="Frei-dit-Frey N."/>
            <person name="Gianinazzi-Pearson V."/>
            <person name="Gilbert B."/>
            <person name="Handa Y."/>
            <person name="Hijri M."/>
            <person name="Kaul R."/>
            <person name="Kawaguchi M."/>
            <person name="Krajinski F."/>
            <person name="Lammers P."/>
            <person name="Lapierre D."/>
            <person name="Masclaux F.G."/>
            <person name="Murat C."/>
            <person name="Morin E."/>
            <person name="Ndikumana S."/>
            <person name="Pagni M."/>
            <person name="Petitpierre D."/>
            <person name="Requena N."/>
            <person name="Rosikiewicz P."/>
            <person name="Riley R."/>
            <person name="Saito K."/>
            <person name="San Clemente H."/>
            <person name="Shapiro H."/>
            <person name="van Tuinen D."/>
            <person name="Becard G."/>
            <person name="Bonfante P."/>
            <person name="Paszkowski U."/>
            <person name="Shachar-Hill Y."/>
            <person name="Young J.P."/>
            <person name="Sanders I.R."/>
            <person name="Henrissat B."/>
            <person name="Rensing S.A."/>
            <person name="Grigoriev I.V."/>
            <person name="Corradi N."/>
            <person name="Roux C."/>
            <person name="Martin F."/>
        </authorList>
    </citation>
    <scope>NUCLEOTIDE SEQUENCE</scope>
    <source>
        <strain evidence="1">DAOM 197198</strain>
    </source>
</reference>
<organism evidence="1">
    <name type="scientific">Rhizophagus irregularis (strain DAOM 181602 / DAOM 197198 / MUCL 43194)</name>
    <name type="common">Arbuscular mycorrhizal fungus</name>
    <name type="synonym">Glomus intraradices</name>
    <dbReference type="NCBI Taxonomy" id="747089"/>
    <lineage>
        <taxon>Eukaryota</taxon>
        <taxon>Fungi</taxon>
        <taxon>Fungi incertae sedis</taxon>
        <taxon>Mucoromycota</taxon>
        <taxon>Glomeromycotina</taxon>
        <taxon>Glomeromycetes</taxon>
        <taxon>Glomerales</taxon>
        <taxon>Glomeraceae</taxon>
        <taxon>Rhizophagus</taxon>
    </lineage>
</organism>
<proteinExistence type="predicted"/>
<accession>U9TTE2</accession>
<sequence>MQMIIYDSDRQLKVEISYLLAYRKKKMINGGPYTDVYHEAGIQVLLSEHSINDFLDKPAGERDTDIDTFMNNGSG</sequence>
<protein>
    <submittedName>
        <fullName evidence="1">Uncharacterized protein</fullName>
    </submittedName>
</protein>
<dbReference type="AlphaFoldDB" id="U9TTE2"/>
<dbReference type="HOGENOM" id="CLU_2672346_0_0_1"/>
<name>U9TTE2_RHIID</name>